<evidence type="ECO:0000256" key="6">
    <source>
        <dbReference type="SAM" id="MobiDB-lite"/>
    </source>
</evidence>
<dbReference type="EC" id="3.6.1.9" evidence="5"/>
<dbReference type="Proteomes" id="UP000301309">
    <property type="component" value="Unassembled WGS sequence"/>
</dbReference>
<evidence type="ECO:0000256" key="2">
    <source>
        <dbReference type="ARBA" id="ARBA00022490"/>
    </source>
</evidence>
<dbReference type="InterPro" id="IPR003697">
    <property type="entry name" value="Maf-like"/>
</dbReference>
<keyword evidence="3 5" id="KW-0378">Hydrolase</keyword>
<dbReference type="PANTHER" id="PTHR43213">
    <property type="entry name" value="BIFUNCTIONAL DTTP/UTP PYROPHOSPHATASE/METHYLTRANSFERASE PROTEIN-RELATED"/>
    <property type="match status" value="1"/>
</dbReference>
<comment type="catalytic activity">
    <reaction evidence="5">
        <text>a 2'-deoxyribonucleoside 5'-triphosphate + H2O = a 2'-deoxyribonucleoside 5'-phosphate + diphosphate + H(+)</text>
        <dbReference type="Rhea" id="RHEA:44644"/>
        <dbReference type="ChEBI" id="CHEBI:15377"/>
        <dbReference type="ChEBI" id="CHEBI:15378"/>
        <dbReference type="ChEBI" id="CHEBI:33019"/>
        <dbReference type="ChEBI" id="CHEBI:61560"/>
        <dbReference type="ChEBI" id="CHEBI:65317"/>
        <dbReference type="EC" id="3.6.1.9"/>
    </reaction>
</comment>
<keyword evidence="2 5" id="KW-0963">Cytoplasm</keyword>
<comment type="cofactor">
    <cofactor evidence="1 5">
        <name>a divalent metal cation</name>
        <dbReference type="ChEBI" id="CHEBI:60240"/>
    </cofactor>
</comment>
<evidence type="ECO:0000256" key="4">
    <source>
        <dbReference type="ARBA" id="ARBA00023080"/>
    </source>
</evidence>
<name>A0A4D4L8C6_STRVO</name>
<evidence type="ECO:0000256" key="1">
    <source>
        <dbReference type="ARBA" id="ARBA00001968"/>
    </source>
</evidence>
<dbReference type="GO" id="GO:0047429">
    <property type="term" value="F:nucleoside triphosphate diphosphatase activity"/>
    <property type="evidence" value="ECO:0007669"/>
    <property type="project" value="UniProtKB-EC"/>
</dbReference>
<sequence length="257" mass="26430">MPLEGPEGGAPPQPPGSRGGRPCHAAEPHIGAAGRGGEGQGPWPAAPLRERLTLVRMTAQRTLVLASASPARLGLLRQAGLAPKVIVSGVDEDALSAETPAELARVLAEAKATAVAGLPETAGSLVVGCDSVLELDGQALGKPADAEEATARWKSMRGRSGVLRTGHCVIDTASGRRTSATASTTVRFGEPTDEEIAAYVASGEPLHVAGAFTLDGRSAPFIDGIEGDSGNVIGLSLPLFRRLLAELDVRITDLWND</sequence>
<evidence type="ECO:0000313" key="8">
    <source>
        <dbReference type="Proteomes" id="UP000301309"/>
    </source>
</evidence>
<dbReference type="SUPFAM" id="SSF52972">
    <property type="entry name" value="ITPase-like"/>
    <property type="match status" value="1"/>
</dbReference>
<dbReference type="GO" id="GO:0009117">
    <property type="term" value="P:nucleotide metabolic process"/>
    <property type="evidence" value="ECO:0007669"/>
    <property type="project" value="UniProtKB-KW"/>
</dbReference>
<dbReference type="Gene3D" id="3.90.950.10">
    <property type="match status" value="1"/>
</dbReference>
<protein>
    <recommendedName>
        <fullName evidence="5">Nucleoside triphosphate pyrophosphatase</fullName>
        <ecNumber evidence="5">3.6.1.9</ecNumber>
    </recommendedName>
    <alternativeName>
        <fullName evidence="5">Nucleotide pyrophosphatase</fullName>
        <shortName evidence="5">Nucleotide PPase</shortName>
    </alternativeName>
</protein>
<evidence type="ECO:0000256" key="3">
    <source>
        <dbReference type="ARBA" id="ARBA00022801"/>
    </source>
</evidence>
<dbReference type="AlphaFoldDB" id="A0A4D4L8C6"/>
<comment type="function">
    <text evidence="5">Nucleoside triphosphate pyrophosphatase. May have a dual role in cell division arrest and in preventing the incorporation of modified nucleotides into cellular nucleic acids.</text>
</comment>
<dbReference type="PANTHER" id="PTHR43213:SF5">
    <property type="entry name" value="BIFUNCTIONAL DTTP_UTP PYROPHOSPHATASE_METHYLTRANSFERASE PROTEIN-RELATED"/>
    <property type="match status" value="1"/>
</dbReference>
<feature type="active site" description="Proton acceptor" evidence="5">
    <location>
        <position position="130"/>
    </location>
</feature>
<feature type="region of interest" description="Disordered" evidence="6">
    <location>
        <begin position="1"/>
        <end position="45"/>
    </location>
</feature>
<keyword evidence="4 5" id="KW-0546">Nucleotide metabolism</keyword>
<evidence type="ECO:0000256" key="5">
    <source>
        <dbReference type="HAMAP-Rule" id="MF_00528"/>
    </source>
</evidence>
<comment type="similarity">
    <text evidence="5">Belongs to the Maf family.</text>
</comment>
<comment type="caution">
    <text evidence="7">The sequence shown here is derived from an EMBL/GenBank/DDBJ whole genome shotgun (WGS) entry which is preliminary data.</text>
</comment>
<keyword evidence="8" id="KW-1185">Reference proteome</keyword>
<accession>A0A4D4L8C6</accession>
<dbReference type="CDD" id="cd00555">
    <property type="entry name" value="Maf"/>
    <property type="match status" value="1"/>
</dbReference>
<dbReference type="Pfam" id="PF02545">
    <property type="entry name" value="Maf"/>
    <property type="match status" value="1"/>
</dbReference>
<comment type="subcellular location">
    <subcellularLocation>
        <location evidence="5">Cytoplasm</location>
    </subcellularLocation>
</comment>
<comment type="caution">
    <text evidence="5">Lacks conserved residue(s) required for the propagation of feature annotation.</text>
</comment>
<dbReference type="InterPro" id="IPR029001">
    <property type="entry name" value="ITPase-like_fam"/>
</dbReference>
<dbReference type="FunFam" id="3.90.950.10:FF:000010">
    <property type="entry name" value="Nucleoside triphosphate pyrophosphatase"/>
    <property type="match status" value="1"/>
</dbReference>
<evidence type="ECO:0000313" key="7">
    <source>
        <dbReference type="EMBL" id="GDY54303.1"/>
    </source>
</evidence>
<dbReference type="HAMAP" id="MF_00528">
    <property type="entry name" value="Maf"/>
    <property type="match status" value="1"/>
</dbReference>
<dbReference type="GO" id="GO:0005737">
    <property type="term" value="C:cytoplasm"/>
    <property type="evidence" value="ECO:0007669"/>
    <property type="project" value="UniProtKB-SubCell"/>
</dbReference>
<comment type="catalytic activity">
    <reaction evidence="5">
        <text>a ribonucleoside 5'-triphosphate + H2O = a ribonucleoside 5'-phosphate + diphosphate + H(+)</text>
        <dbReference type="Rhea" id="RHEA:23996"/>
        <dbReference type="ChEBI" id="CHEBI:15377"/>
        <dbReference type="ChEBI" id="CHEBI:15378"/>
        <dbReference type="ChEBI" id="CHEBI:33019"/>
        <dbReference type="ChEBI" id="CHEBI:58043"/>
        <dbReference type="ChEBI" id="CHEBI:61557"/>
        <dbReference type="EC" id="3.6.1.9"/>
    </reaction>
</comment>
<reference evidence="7 8" key="1">
    <citation type="journal article" date="2020" name="Int. J. Syst. Evol. Microbiol.">
        <title>Reclassification of Streptomyces castelarensis and Streptomyces sporoclivatus as later heterotypic synonyms of Streptomyces antimycoticus.</title>
        <authorList>
            <person name="Komaki H."/>
            <person name="Tamura T."/>
        </authorList>
    </citation>
    <scope>NUCLEOTIDE SEQUENCE [LARGE SCALE GENOMIC DNA]</scope>
    <source>
        <strain evidence="7 8">NBRC 13459</strain>
    </source>
</reference>
<dbReference type="EMBL" id="BJHW01000001">
    <property type="protein sequence ID" value="GDY54303.1"/>
    <property type="molecule type" value="Genomic_DNA"/>
</dbReference>
<gene>
    <name evidence="7" type="ORF">SVIO_049260</name>
</gene>
<dbReference type="NCBIfam" id="TIGR00172">
    <property type="entry name" value="maf"/>
    <property type="match status" value="1"/>
</dbReference>
<proteinExistence type="inferred from homology"/>
<organism evidence="7 8">
    <name type="scientific">Streptomyces violaceusniger</name>
    <dbReference type="NCBI Taxonomy" id="68280"/>
    <lineage>
        <taxon>Bacteria</taxon>
        <taxon>Bacillati</taxon>
        <taxon>Actinomycetota</taxon>
        <taxon>Actinomycetes</taxon>
        <taxon>Kitasatosporales</taxon>
        <taxon>Streptomycetaceae</taxon>
        <taxon>Streptomyces</taxon>
        <taxon>Streptomyces violaceusniger group</taxon>
    </lineage>
</organism>